<protein>
    <submittedName>
        <fullName evidence="4">Transcriptional regulator, TetR family</fullName>
    </submittedName>
</protein>
<evidence type="ECO:0000256" key="1">
    <source>
        <dbReference type="ARBA" id="ARBA00023125"/>
    </source>
</evidence>
<dbReference type="SUPFAM" id="SSF46689">
    <property type="entry name" value="Homeodomain-like"/>
    <property type="match status" value="1"/>
</dbReference>
<keyword evidence="1 2" id="KW-0238">DNA-binding</keyword>
<organism evidence="4 5">
    <name type="scientific">Anaerocolumna jejuensis DSM 15929</name>
    <dbReference type="NCBI Taxonomy" id="1121322"/>
    <lineage>
        <taxon>Bacteria</taxon>
        <taxon>Bacillati</taxon>
        <taxon>Bacillota</taxon>
        <taxon>Clostridia</taxon>
        <taxon>Lachnospirales</taxon>
        <taxon>Lachnospiraceae</taxon>
        <taxon>Anaerocolumna</taxon>
    </lineage>
</organism>
<sequence length="184" mass="22056">MEQKLDLRVIKTQNNIKNTFIQLLHQKEFNHITVQSILDKSLINRSTFYKYYTDKYDLAESIIQDILKEFSFFLDERFSGKEKDDLLQIIKNVYDRSYEKKEILSALWTINTDSIHLYDDMQQLLMDKYTFYMADHTSANKDLFEYRACIYSSVVMATLKYIFDNNDPNMSQKIIENINFSALW</sequence>
<dbReference type="Gene3D" id="1.10.357.10">
    <property type="entry name" value="Tetracycline Repressor, domain 2"/>
    <property type="match status" value="1"/>
</dbReference>
<dbReference type="OrthoDB" id="9810250at2"/>
<evidence type="ECO:0000259" key="3">
    <source>
        <dbReference type="PROSITE" id="PS50977"/>
    </source>
</evidence>
<dbReference type="PROSITE" id="PS50977">
    <property type="entry name" value="HTH_TETR_2"/>
    <property type="match status" value="1"/>
</dbReference>
<accession>A0A1M6W699</accession>
<name>A0A1M6W699_9FIRM</name>
<dbReference type="InterPro" id="IPR001647">
    <property type="entry name" value="HTH_TetR"/>
</dbReference>
<dbReference type="PANTHER" id="PTHR43479:SF7">
    <property type="entry name" value="TETR-FAMILY TRANSCRIPTIONAL REGULATOR"/>
    <property type="match status" value="1"/>
</dbReference>
<proteinExistence type="predicted"/>
<evidence type="ECO:0000313" key="5">
    <source>
        <dbReference type="Proteomes" id="UP000184386"/>
    </source>
</evidence>
<dbReference type="InterPro" id="IPR009057">
    <property type="entry name" value="Homeodomain-like_sf"/>
</dbReference>
<dbReference type="STRING" id="1121322.SAMN02745136_03597"/>
<dbReference type="InterPro" id="IPR050624">
    <property type="entry name" value="HTH-type_Tx_Regulator"/>
</dbReference>
<reference evidence="4 5" key="1">
    <citation type="submission" date="2016-11" db="EMBL/GenBank/DDBJ databases">
        <authorList>
            <person name="Jaros S."/>
            <person name="Januszkiewicz K."/>
            <person name="Wedrychowicz H."/>
        </authorList>
    </citation>
    <scope>NUCLEOTIDE SEQUENCE [LARGE SCALE GENOMIC DNA]</scope>
    <source>
        <strain evidence="4 5">DSM 15929</strain>
    </source>
</reference>
<gene>
    <name evidence="4" type="ORF">SAMN02745136_03597</name>
</gene>
<dbReference type="RefSeq" id="WP_073278228.1">
    <property type="nucleotide sequence ID" value="NZ_FRAC01000019.1"/>
</dbReference>
<dbReference type="PANTHER" id="PTHR43479">
    <property type="entry name" value="ACREF/ENVCD OPERON REPRESSOR-RELATED"/>
    <property type="match status" value="1"/>
</dbReference>
<keyword evidence="5" id="KW-1185">Reference proteome</keyword>
<dbReference type="AlphaFoldDB" id="A0A1M6W699"/>
<dbReference type="GO" id="GO:0003677">
    <property type="term" value="F:DNA binding"/>
    <property type="evidence" value="ECO:0007669"/>
    <property type="project" value="UniProtKB-UniRule"/>
</dbReference>
<dbReference type="Proteomes" id="UP000184386">
    <property type="component" value="Unassembled WGS sequence"/>
</dbReference>
<feature type="DNA-binding region" description="H-T-H motif" evidence="2">
    <location>
        <begin position="33"/>
        <end position="52"/>
    </location>
</feature>
<feature type="domain" description="HTH tetR-type" evidence="3">
    <location>
        <begin position="10"/>
        <end position="70"/>
    </location>
</feature>
<evidence type="ECO:0000313" key="4">
    <source>
        <dbReference type="EMBL" id="SHK89159.1"/>
    </source>
</evidence>
<evidence type="ECO:0000256" key="2">
    <source>
        <dbReference type="PROSITE-ProRule" id="PRU00335"/>
    </source>
</evidence>
<dbReference type="EMBL" id="FRAC01000019">
    <property type="protein sequence ID" value="SHK89159.1"/>
    <property type="molecule type" value="Genomic_DNA"/>
</dbReference>